<dbReference type="Proteomes" id="UP000315724">
    <property type="component" value="Chromosome"/>
</dbReference>
<dbReference type="GO" id="GO:0046872">
    <property type="term" value="F:metal ion binding"/>
    <property type="evidence" value="ECO:0007669"/>
    <property type="project" value="UniProtKB-KW"/>
</dbReference>
<comment type="cofactor">
    <cofactor evidence="2">
        <name>Mg(2+)</name>
        <dbReference type="ChEBI" id="CHEBI:18420"/>
    </cofactor>
</comment>
<comment type="similarity">
    <text evidence="4">Belongs to the peptidase M29 family.</text>
</comment>
<evidence type="ECO:0000256" key="5">
    <source>
        <dbReference type="ARBA" id="ARBA00022438"/>
    </source>
</evidence>
<dbReference type="GO" id="GO:0008237">
    <property type="term" value="F:metallopeptidase activity"/>
    <property type="evidence" value="ECO:0007669"/>
    <property type="project" value="UniProtKB-KW"/>
</dbReference>
<evidence type="ECO:0000256" key="9">
    <source>
        <dbReference type="ARBA" id="ARBA00023049"/>
    </source>
</evidence>
<evidence type="ECO:0000256" key="4">
    <source>
        <dbReference type="ARBA" id="ARBA00008236"/>
    </source>
</evidence>
<name>A0A517QK76_9PLAN</name>
<gene>
    <name evidence="10" type="primary">pepS</name>
    <name evidence="10" type="ORF">Mal48_12900</name>
</gene>
<accession>A0A517QK76</accession>
<proteinExistence type="inferred from homology"/>
<keyword evidence="9" id="KW-0482">Metalloprotease</keyword>
<sequence length="372" mass="41128">MKDPRISALADVLIQHSCQLQAGEKILIEAFDLPESNLVCELVEKARAVGGLPVVSWKSNEILRSLYASGDKASLQLVGELEANVMQQMDAYIGIRGAANSDQFADVPGEQMDLMTESIWQPVHIDIRVPKTKWVVLRYPTHSMAQSARMSTAAFEDFFFDVCTADYAAMGVAQEPLKELMLATDEVHIKSPGTDLKFSIKEIPVVPCSGGRNIPDGEVFTAPVRDSLNGVIQYNAGSRYQGTVFENIRFEFKDGKIIDATCTGQTERLNEILDTDPGARYIGEWSLGCNNRVKHPMMDTLFDEKIGGSMHLTPGNAYDSADNGNRSRVHWDLVLIQTPEYGGGEIWFDGKLIRENGRFLPENLQPLNVGLG</sequence>
<evidence type="ECO:0000256" key="2">
    <source>
        <dbReference type="ARBA" id="ARBA00001946"/>
    </source>
</evidence>
<dbReference type="InterPro" id="IPR052170">
    <property type="entry name" value="M29_Exopeptidase"/>
</dbReference>
<dbReference type="EC" id="3.4.11.-" evidence="10"/>
<reference evidence="10 11" key="1">
    <citation type="submission" date="2019-02" db="EMBL/GenBank/DDBJ databases">
        <title>Deep-cultivation of Planctomycetes and their phenomic and genomic characterization uncovers novel biology.</title>
        <authorList>
            <person name="Wiegand S."/>
            <person name="Jogler M."/>
            <person name="Boedeker C."/>
            <person name="Pinto D."/>
            <person name="Vollmers J."/>
            <person name="Rivas-Marin E."/>
            <person name="Kohn T."/>
            <person name="Peeters S.H."/>
            <person name="Heuer A."/>
            <person name="Rast P."/>
            <person name="Oberbeckmann S."/>
            <person name="Bunk B."/>
            <person name="Jeske O."/>
            <person name="Meyerdierks A."/>
            <person name="Storesund J.E."/>
            <person name="Kallscheuer N."/>
            <person name="Luecker S."/>
            <person name="Lage O.M."/>
            <person name="Pohl T."/>
            <person name="Merkel B.J."/>
            <person name="Hornburger P."/>
            <person name="Mueller R.-W."/>
            <person name="Bruemmer F."/>
            <person name="Labrenz M."/>
            <person name="Spormann A.M."/>
            <person name="Op den Camp H."/>
            <person name="Overmann J."/>
            <person name="Amann R."/>
            <person name="Jetten M.S.M."/>
            <person name="Mascher T."/>
            <person name="Medema M.H."/>
            <person name="Devos D.P."/>
            <person name="Kaster A.-K."/>
            <person name="Ovreas L."/>
            <person name="Rohde M."/>
            <person name="Galperin M.Y."/>
            <person name="Jogler C."/>
        </authorList>
    </citation>
    <scope>NUCLEOTIDE SEQUENCE [LARGE SCALE GENOMIC DNA]</scope>
    <source>
        <strain evidence="10 11">Mal48</strain>
    </source>
</reference>
<evidence type="ECO:0000256" key="6">
    <source>
        <dbReference type="ARBA" id="ARBA00022670"/>
    </source>
</evidence>
<protein>
    <submittedName>
        <fullName evidence="10">Aminopeptidase PepS</fullName>
        <ecNumber evidence="10">3.4.11.-</ecNumber>
    </submittedName>
</protein>
<dbReference type="AlphaFoldDB" id="A0A517QK76"/>
<evidence type="ECO:0000313" key="10">
    <source>
        <dbReference type="EMBL" id="QDT32050.1"/>
    </source>
</evidence>
<keyword evidence="7" id="KW-0479">Metal-binding</keyword>
<dbReference type="PANTHER" id="PTHR34448">
    <property type="entry name" value="AMINOPEPTIDASE"/>
    <property type="match status" value="1"/>
</dbReference>
<dbReference type="SUPFAM" id="SSF144052">
    <property type="entry name" value="Thermophilic metalloprotease-like"/>
    <property type="match status" value="1"/>
</dbReference>
<evidence type="ECO:0000256" key="3">
    <source>
        <dbReference type="ARBA" id="ARBA00001947"/>
    </source>
</evidence>
<comment type="cofactor">
    <cofactor evidence="1">
        <name>Co(2+)</name>
        <dbReference type="ChEBI" id="CHEBI:48828"/>
    </cofactor>
</comment>
<dbReference type="InterPro" id="IPR035097">
    <property type="entry name" value="M29_N-terminal"/>
</dbReference>
<keyword evidence="8 10" id="KW-0378">Hydrolase</keyword>
<organism evidence="10 11">
    <name type="scientific">Thalassoglobus polymorphus</name>
    <dbReference type="NCBI Taxonomy" id="2527994"/>
    <lineage>
        <taxon>Bacteria</taxon>
        <taxon>Pseudomonadati</taxon>
        <taxon>Planctomycetota</taxon>
        <taxon>Planctomycetia</taxon>
        <taxon>Planctomycetales</taxon>
        <taxon>Planctomycetaceae</taxon>
        <taxon>Thalassoglobus</taxon>
    </lineage>
</organism>
<dbReference type="KEGG" id="tpol:Mal48_12900"/>
<dbReference type="PANTHER" id="PTHR34448:SF1">
    <property type="entry name" value="BLL6088 PROTEIN"/>
    <property type="match status" value="1"/>
</dbReference>
<dbReference type="InterPro" id="IPR000787">
    <property type="entry name" value="Peptidase_M29"/>
</dbReference>
<evidence type="ECO:0000256" key="1">
    <source>
        <dbReference type="ARBA" id="ARBA00001941"/>
    </source>
</evidence>
<dbReference type="RefSeq" id="WP_145197074.1">
    <property type="nucleotide sequence ID" value="NZ_CP036267.1"/>
</dbReference>
<dbReference type="GO" id="GO:0004177">
    <property type="term" value="F:aminopeptidase activity"/>
    <property type="evidence" value="ECO:0007669"/>
    <property type="project" value="UniProtKB-KW"/>
</dbReference>
<dbReference type="GO" id="GO:0006508">
    <property type="term" value="P:proteolysis"/>
    <property type="evidence" value="ECO:0007669"/>
    <property type="project" value="UniProtKB-KW"/>
</dbReference>
<dbReference type="OrthoDB" id="9803993at2"/>
<evidence type="ECO:0000313" key="11">
    <source>
        <dbReference type="Proteomes" id="UP000315724"/>
    </source>
</evidence>
<evidence type="ECO:0000256" key="7">
    <source>
        <dbReference type="ARBA" id="ARBA00022723"/>
    </source>
</evidence>
<comment type="cofactor">
    <cofactor evidence="3">
        <name>Zn(2+)</name>
        <dbReference type="ChEBI" id="CHEBI:29105"/>
    </cofactor>
</comment>
<dbReference type="Pfam" id="PF02073">
    <property type="entry name" value="Peptidase_M29"/>
    <property type="match status" value="1"/>
</dbReference>
<keyword evidence="5 10" id="KW-0031">Aminopeptidase</keyword>
<dbReference type="Gene3D" id="3.40.1830.10">
    <property type="entry name" value="Thermophilic metalloprotease (M29)"/>
    <property type="match status" value="1"/>
</dbReference>
<keyword evidence="11" id="KW-1185">Reference proteome</keyword>
<dbReference type="EMBL" id="CP036267">
    <property type="protein sequence ID" value="QDT32050.1"/>
    <property type="molecule type" value="Genomic_DNA"/>
</dbReference>
<evidence type="ECO:0000256" key="8">
    <source>
        <dbReference type="ARBA" id="ARBA00022801"/>
    </source>
</evidence>
<keyword evidence="6" id="KW-0645">Protease</keyword>